<evidence type="ECO:0000313" key="2">
    <source>
        <dbReference type="Proteomes" id="UP000266673"/>
    </source>
</evidence>
<dbReference type="Proteomes" id="UP000266673">
    <property type="component" value="Unassembled WGS sequence"/>
</dbReference>
<dbReference type="OrthoDB" id="2436378at2759"/>
<keyword evidence="2" id="KW-1185">Reference proteome</keyword>
<evidence type="ECO:0000313" key="1">
    <source>
        <dbReference type="EMBL" id="RIB00555.1"/>
    </source>
</evidence>
<gene>
    <name evidence="1" type="ORF">C2G38_1160686</name>
</gene>
<protein>
    <submittedName>
        <fullName evidence="1">Uncharacterized protein</fullName>
    </submittedName>
</protein>
<organism evidence="1 2">
    <name type="scientific">Gigaspora rosea</name>
    <dbReference type="NCBI Taxonomy" id="44941"/>
    <lineage>
        <taxon>Eukaryota</taxon>
        <taxon>Fungi</taxon>
        <taxon>Fungi incertae sedis</taxon>
        <taxon>Mucoromycota</taxon>
        <taxon>Glomeromycotina</taxon>
        <taxon>Glomeromycetes</taxon>
        <taxon>Diversisporales</taxon>
        <taxon>Gigasporaceae</taxon>
        <taxon>Gigaspora</taxon>
    </lineage>
</organism>
<reference evidence="1 2" key="1">
    <citation type="submission" date="2018-06" db="EMBL/GenBank/DDBJ databases">
        <title>Comparative genomics reveals the genomic features of Rhizophagus irregularis, R. cerebriforme, R. diaphanum and Gigaspora rosea, and their symbiotic lifestyle signature.</title>
        <authorList>
            <person name="Morin E."/>
            <person name="San Clemente H."/>
            <person name="Chen E.C.H."/>
            <person name="De La Providencia I."/>
            <person name="Hainaut M."/>
            <person name="Kuo A."/>
            <person name="Kohler A."/>
            <person name="Murat C."/>
            <person name="Tang N."/>
            <person name="Roy S."/>
            <person name="Loubradou J."/>
            <person name="Henrissat B."/>
            <person name="Grigoriev I.V."/>
            <person name="Corradi N."/>
            <person name="Roux C."/>
            <person name="Martin F.M."/>
        </authorList>
    </citation>
    <scope>NUCLEOTIDE SEQUENCE [LARGE SCALE GENOMIC DNA]</scope>
    <source>
        <strain evidence="1 2">DAOM 194757</strain>
    </source>
</reference>
<dbReference type="AlphaFoldDB" id="A0A397TR08"/>
<proteinExistence type="predicted"/>
<accession>A0A397TR08</accession>
<comment type="caution">
    <text evidence="1">The sequence shown here is derived from an EMBL/GenBank/DDBJ whole genome shotgun (WGS) entry which is preliminary data.</text>
</comment>
<sequence length="210" mass="23604">MSSILKPFRKGILFSTYPFCKIVCFSDRLHELQYLKPKLKNLPENAEQVSNNIAICANVGKNYCLIHVLAPLSLPEILQDEYTARIVLCAMKESQFPDDPALIIQWDDRGFNDVPTVPGCRNGVPGQTKAAIITHLVTNGAVDVYGLNLVFMFRNPDALSQCEHTIPAWYEKFHFPLISFYPSPHAFFAKGPGINQAFRTSATPYVELIK</sequence>
<dbReference type="EMBL" id="QKWP01003987">
    <property type="protein sequence ID" value="RIB00555.1"/>
    <property type="molecule type" value="Genomic_DNA"/>
</dbReference>
<name>A0A397TR08_9GLOM</name>